<accession>A0A4R1KAL6</accession>
<evidence type="ECO:0000259" key="2">
    <source>
        <dbReference type="Pfam" id="PF00117"/>
    </source>
</evidence>
<dbReference type="SUPFAM" id="SSF52317">
    <property type="entry name" value="Class I glutamine amidotransferase-like"/>
    <property type="match status" value="1"/>
</dbReference>
<dbReference type="GO" id="GO:0046654">
    <property type="term" value="P:tetrahydrofolate biosynthetic process"/>
    <property type="evidence" value="ECO:0007669"/>
    <property type="project" value="TreeGrafter"/>
</dbReference>
<dbReference type="GO" id="GO:0004049">
    <property type="term" value="F:anthranilate synthase activity"/>
    <property type="evidence" value="ECO:0007669"/>
    <property type="project" value="TreeGrafter"/>
</dbReference>
<gene>
    <name evidence="3" type="ORF">C8D98_1834</name>
</gene>
<dbReference type="GO" id="GO:0046820">
    <property type="term" value="F:4-amino-4-deoxychorismate synthase activity"/>
    <property type="evidence" value="ECO:0007669"/>
    <property type="project" value="TreeGrafter"/>
</dbReference>
<dbReference type="InterPro" id="IPR017926">
    <property type="entry name" value="GATASE"/>
</dbReference>
<dbReference type="AlphaFoldDB" id="A0A4R1KAL6"/>
<dbReference type="PRINTS" id="PR00096">
    <property type="entry name" value="GATASE"/>
</dbReference>
<dbReference type="PRINTS" id="PR00099">
    <property type="entry name" value="CPSGATASE"/>
</dbReference>
<dbReference type="GO" id="GO:0005829">
    <property type="term" value="C:cytosol"/>
    <property type="evidence" value="ECO:0007669"/>
    <property type="project" value="TreeGrafter"/>
</dbReference>
<dbReference type="PANTHER" id="PTHR43418:SF4">
    <property type="entry name" value="MULTIFUNCTIONAL TRYPTOPHAN BIOSYNTHESIS PROTEIN"/>
    <property type="match status" value="1"/>
</dbReference>
<feature type="domain" description="Glutamine amidotransferase" evidence="2">
    <location>
        <begin position="3"/>
        <end position="179"/>
    </location>
</feature>
<proteinExistence type="predicted"/>
<dbReference type="Proteomes" id="UP000294614">
    <property type="component" value="Unassembled WGS sequence"/>
</dbReference>
<dbReference type="InterPro" id="IPR006221">
    <property type="entry name" value="TrpG/PapA_dom"/>
</dbReference>
<keyword evidence="1" id="KW-0315">Glutamine amidotransferase</keyword>
<name>A0A4R1KAL6_9BACT</name>
<protein>
    <submittedName>
        <fullName evidence="3">Anthranilate synthase component 2</fullName>
    </submittedName>
</protein>
<keyword evidence="4" id="KW-1185">Reference proteome</keyword>
<dbReference type="OrthoDB" id="9804328at2"/>
<evidence type="ECO:0000313" key="3">
    <source>
        <dbReference type="EMBL" id="TCK60953.1"/>
    </source>
</evidence>
<dbReference type="InterPro" id="IPR050472">
    <property type="entry name" value="Anth_synth/Amidotransfase"/>
</dbReference>
<dbReference type="PRINTS" id="PR00097">
    <property type="entry name" value="ANTSNTHASEII"/>
</dbReference>
<organism evidence="3 4">
    <name type="scientific">Seleniivibrio woodruffii</name>
    <dbReference type="NCBI Taxonomy" id="1078050"/>
    <lineage>
        <taxon>Bacteria</taxon>
        <taxon>Pseudomonadati</taxon>
        <taxon>Deferribacterota</taxon>
        <taxon>Deferribacteres</taxon>
        <taxon>Deferribacterales</taxon>
        <taxon>Geovibrionaceae</taxon>
        <taxon>Seleniivibrio</taxon>
    </lineage>
</organism>
<evidence type="ECO:0000313" key="4">
    <source>
        <dbReference type="Proteomes" id="UP000294614"/>
    </source>
</evidence>
<dbReference type="NCBIfam" id="TIGR00566">
    <property type="entry name" value="trpG_papA"/>
    <property type="match status" value="1"/>
</dbReference>
<dbReference type="EMBL" id="SMGG01000004">
    <property type="protein sequence ID" value="TCK60953.1"/>
    <property type="molecule type" value="Genomic_DNA"/>
</dbReference>
<dbReference type="GO" id="GO:0000162">
    <property type="term" value="P:L-tryptophan biosynthetic process"/>
    <property type="evidence" value="ECO:0007669"/>
    <property type="project" value="TreeGrafter"/>
</dbReference>
<evidence type="ECO:0000256" key="1">
    <source>
        <dbReference type="ARBA" id="ARBA00022962"/>
    </source>
</evidence>
<dbReference type="PROSITE" id="PS51273">
    <property type="entry name" value="GATASE_TYPE_1"/>
    <property type="match status" value="1"/>
</dbReference>
<dbReference type="Gene3D" id="3.40.50.880">
    <property type="match status" value="1"/>
</dbReference>
<dbReference type="CDD" id="cd01743">
    <property type="entry name" value="GATase1_Anthranilate_Synthase"/>
    <property type="match status" value="1"/>
</dbReference>
<dbReference type="RefSeq" id="WP_132873810.1">
    <property type="nucleotide sequence ID" value="NZ_SMGG01000004.1"/>
</dbReference>
<dbReference type="PANTHER" id="PTHR43418">
    <property type="entry name" value="MULTIFUNCTIONAL TRYPTOPHAN BIOSYNTHESIS PROTEIN-RELATED"/>
    <property type="match status" value="1"/>
</dbReference>
<comment type="caution">
    <text evidence="3">The sequence shown here is derived from an EMBL/GenBank/DDBJ whole genome shotgun (WGS) entry which is preliminary data.</text>
</comment>
<sequence>MFLLVDNYDSFTYNLYALFRLAGAEVDVIKNTEFREADGYKGIILSPGPSSPKNSGTTLKYLELYTGKIPMMGVCLGMQAMGYHLGYEVRSAKSVMHGKTDIMKKTRESKLFAGIKDGFTAVRYHSLAVSAPESVITSVAGSDGECMAMEDEANKLYGVQFHPESVLSAHGDVMVRNFMNICGVK</sequence>
<reference evidence="3 4" key="1">
    <citation type="submission" date="2019-03" db="EMBL/GenBank/DDBJ databases">
        <title>Genomic Encyclopedia of Type Strains, Phase IV (KMG-IV): sequencing the most valuable type-strain genomes for metagenomic binning, comparative biology and taxonomic classification.</title>
        <authorList>
            <person name="Goeker M."/>
        </authorList>
    </citation>
    <scope>NUCLEOTIDE SEQUENCE [LARGE SCALE GENOMIC DNA]</scope>
    <source>
        <strain evidence="3 4">DSM 24984</strain>
    </source>
</reference>
<dbReference type="InterPro" id="IPR029062">
    <property type="entry name" value="Class_I_gatase-like"/>
</dbReference>
<dbReference type="Pfam" id="PF00117">
    <property type="entry name" value="GATase"/>
    <property type="match status" value="1"/>
</dbReference>